<accession>A0ABQ1C602</accession>
<keyword evidence="2" id="KW-1133">Transmembrane helix</keyword>
<name>A0ABQ1C602_9MYCO</name>
<protein>
    <recommendedName>
        <fullName evidence="5">Alanine and proline rich membrane protein</fullName>
    </recommendedName>
</protein>
<feature type="transmembrane region" description="Helical" evidence="2">
    <location>
        <begin position="29"/>
        <end position="49"/>
    </location>
</feature>
<dbReference type="EMBL" id="BLKX01000001">
    <property type="protein sequence ID" value="GFG79741.1"/>
    <property type="molecule type" value="Genomic_DNA"/>
</dbReference>
<evidence type="ECO:0000313" key="3">
    <source>
        <dbReference type="EMBL" id="GFG79741.1"/>
    </source>
</evidence>
<sequence length="179" mass="18603">MSNVPPPQPPPPAWATAASPAGSRPSRGLAIVSLVIAFVAIGIAVGAWFRPLPKNEPPRAPIYSSQEVADAKAKVCAAYQRVNHAVLANTGRSGSNDSPTQLALAANARIALFDSGEYLLRVLGKAPATPADVAAATTALAEAYQELALDYLAEANDQKIQSSRDAIETSGSKVDKLCQ</sequence>
<gene>
    <name evidence="3" type="ORF">MPRG_30170</name>
</gene>
<organism evidence="3 4">
    <name type="scientific">Mycobacterium paragordonae</name>
    <dbReference type="NCBI Taxonomy" id="1389713"/>
    <lineage>
        <taxon>Bacteria</taxon>
        <taxon>Bacillati</taxon>
        <taxon>Actinomycetota</taxon>
        <taxon>Actinomycetes</taxon>
        <taxon>Mycobacteriales</taxon>
        <taxon>Mycobacteriaceae</taxon>
        <taxon>Mycobacterium</taxon>
    </lineage>
</organism>
<feature type="compositionally biased region" description="Pro residues" evidence="1">
    <location>
        <begin position="1"/>
        <end position="13"/>
    </location>
</feature>
<evidence type="ECO:0000256" key="2">
    <source>
        <dbReference type="SAM" id="Phobius"/>
    </source>
</evidence>
<dbReference type="Proteomes" id="UP000465240">
    <property type="component" value="Unassembled WGS sequence"/>
</dbReference>
<reference evidence="3 4" key="1">
    <citation type="journal article" date="2019" name="Emerg. Microbes Infect.">
        <title>Comprehensive subspecies identification of 175 nontuberculous mycobacteria species based on 7547 genomic profiles.</title>
        <authorList>
            <person name="Matsumoto Y."/>
            <person name="Kinjo T."/>
            <person name="Motooka D."/>
            <person name="Nabeya D."/>
            <person name="Jung N."/>
            <person name="Uechi K."/>
            <person name="Horii T."/>
            <person name="Iida T."/>
            <person name="Fujita J."/>
            <person name="Nakamura S."/>
        </authorList>
    </citation>
    <scope>NUCLEOTIDE SEQUENCE [LARGE SCALE GENOMIC DNA]</scope>
    <source>
        <strain evidence="3 4">JCM 18565</strain>
    </source>
</reference>
<keyword evidence="2" id="KW-0472">Membrane</keyword>
<keyword evidence="4" id="KW-1185">Reference proteome</keyword>
<keyword evidence="2" id="KW-0812">Transmembrane</keyword>
<evidence type="ECO:0000256" key="1">
    <source>
        <dbReference type="SAM" id="MobiDB-lite"/>
    </source>
</evidence>
<comment type="caution">
    <text evidence="3">The sequence shown here is derived from an EMBL/GenBank/DDBJ whole genome shotgun (WGS) entry which is preliminary data.</text>
</comment>
<proteinExistence type="predicted"/>
<evidence type="ECO:0000313" key="4">
    <source>
        <dbReference type="Proteomes" id="UP000465240"/>
    </source>
</evidence>
<feature type="region of interest" description="Disordered" evidence="1">
    <location>
        <begin position="1"/>
        <end position="20"/>
    </location>
</feature>
<evidence type="ECO:0008006" key="5">
    <source>
        <dbReference type="Google" id="ProtNLM"/>
    </source>
</evidence>